<dbReference type="PANTHER" id="PTHR46558:SF11">
    <property type="entry name" value="HTH-TYPE TRANSCRIPTIONAL REGULATOR XRE"/>
    <property type="match status" value="1"/>
</dbReference>
<dbReference type="Pfam" id="PF01381">
    <property type="entry name" value="HTH_3"/>
    <property type="match status" value="1"/>
</dbReference>
<name>A0A3R5QWH0_9CLOT</name>
<evidence type="ECO:0000313" key="4">
    <source>
        <dbReference type="Proteomes" id="UP000286268"/>
    </source>
</evidence>
<dbReference type="SMART" id="SM00530">
    <property type="entry name" value="HTH_XRE"/>
    <property type="match status" value="1"/>
</dbReference>
<dbReference type="InterPro" id="IPR001387">
    <property type="entry name" value="Cro/C1-type_HTH"/>
</dbReference>
<dbReference type="AlphaFoldDB" id="A0A3R5QWH0"/>
<accession>A0A3R5QWH0</accession>
<sequence>MDKIKIGEVIYKMRKERGITQEQLSCFVGVSTAAVSKWESGTSYPDITLLPVLASFFNITIDELLNYKAELSKDEVMSLYKECEILFSGDEIDKAIELSQEYVDKYPNSYFLKMRIAFLFQVYSFKKGSEEGIEEMLKKSVSLLEDIVNSCNDQKLVEEALFCLGAEYSSLGQDDKAIEVLGKIKKSELNPDQLLANIYIRKGEFKKARKMLQSMLFQNIWMLSLICSALSDSYYEESKDLSMVEKYLDLAIDIKKAFMPEGRKALILYNNYLLYASIYMKFGEKEKAIHMLNNMVEDIGEDDINKYPEFQSVWCFNEMVKNQSETITLNLFDTILITLEDESFNPIKENEEFLRVINRIKELKENSLKKEL</sequence>
<dbReference type="InterPro" id="IPR010982">
    <property type="entry name" value="Lambda_DNA-bd_dom_sf"/>
</dbReference>
<feature type="domain" description="HTH cro/C1-type" evidence="2">
    <location>
        <begin position="10"/>
        <end position="64"/>
    </location>
</feature>
<dbReference type="GO" id="GO:0003677">
    <property type="term" value="F:DNA binding"/>
    <property type="evidence" value="ECO:0007669"/>
    <property type="project" value="UniProtKB-KW"/>
</dbReference>
<gene>
    <name evidence="3" type="ORF">C1I91_20600</name>
</gene>
<dbReference type="SUPFAM" id="SSF48452">
    <property type="entry name" value="TPR-like"/>
    <property type="match status" value="1"/>
</dbReference>
<dbReference type="KEGG" id="cmah:C1I91_20600"/>
<dbReference type="Gene3D" id="1.25.40.10">
    <property type="entry name" value="Tetratricopeptide repeat domain"/>
    <property type="match status" value="1"/>
</dbReference>
<dbReference type="Pfam" id="PF13174">
    <property type="entry name" value="TPR_6"/>
    <property type="match status" value="1"/>
</dbReference>
<keyword evidence="4" id="KW-1185">Reference proteome</keyword>
<evidence type="ECO:0000313" key="3">
    <source>
        <dbReference type="EMBL" id="QAA33837.1"/>
    </source>
</evidence>
<protein>
    <submittedName>
        <fullName evidence="3">Transcriptional regulator</fullName>
    </submittedName>
</protein>
<organism evidence="3 4">
    <name type="scientific">Clostridium manihotivorum</name>
    <dbReference type="NCBI Taxonomy" id="2320868"/>
    <lineage>
        <taxon>Bacteria</taxon>
        <taxon>Bacillati</taxon>
        <taxon>Bacillota</taxon>
        <taxon>Clostridia</taxon>
        <taxon>Eubacteriales</taxon>
        <taxon>Clostridiaceae</taxon>
        <taxon>Clostridium</taxon>
    </lineage>
</organism>
<dbReference type="Gene3D" id="1.10.260.40">
    <property type="entry name" value="lambda repressor-like DNA-binding domains"/>
    <property type="match status" value="1"/>
</dbReference>
<dbReference type="RefSeq" id="WP_128214557.1">
    <property type="nucleotide sequence ID" value="NZ_CP025746.1"/>
</dbReference>
<dbReference type="PANTHER" id="PTHR46558">
    <property type="entry name" value="TRACRIPTIONAL REGULATORY PROTEIN-RELATED-RELATED"/>
    <property type="match status" value="1"/>
</dbReference>
<dbReference type="Proteomes" id="UP000286268">
    <property type="component" value="Chromosome"/>
</dbReference>
<evidence type="ECO:0000259" key="2">
    <source>
        <dbReference type="PROSITE" id="PS50943"/>
    </source>
</evidence>
<dbReference type="SUPFAM" id="SSF47413">
    <property type="entry name" value="lambda repressor-like DNA-binding domains"/>
    <property type="match status" value="1"/>
</dbReference>
<evidence type="ECO:0000256" key="1">
    <source>
        <dbReference type="ARBA" id="ARBA00023125"/>
    </source>
</evidence>
<reference evidence="3 4" key="1">
    <citation type="submission" date="2018-01" db="EMBL/GenBank/DDBJ databases">
        <title>Genome Sequencing and Assembly of Anaerobacter polyendosporus strain CT4.</title>
        <authorList>
            <person name="Tachaapaikoon C."/>
            <person name="Sutheeworapong S."/>
            <person name="Jenjaroenpun P."/>
            <person name="Wongsurawat T."/>
            <person name="Nookeaw I."/>
            <person name="Cheawchanlertfa P."/>
            <person name="Kosugi A."/>
            <person name="Cheevadhanarak S."/>
            <person name="Ratanakhanokchai K."/>
        </authorList>
    </citation>
    <scope>NUCLEOTIDE SEQUENCE [LARGE SCALE GENOMIC DNA]</scope>
    <source>
        <strain evidence="3 4">CT4</strain>
    </source>
</reference>
<dbReference type="OrthoDB" id="9812495at2"/>
<keyword evidence="1" id="KW-0238">DNA-binding</keyword>
<dbReference type="EMBL" id="CP025746">
    <property type="protein sequence ID" value="QAA33837.1"/>
    <property type="molecule type" value="Genomic_DNA"/>
</dbReference>
<dbReference type="PROSITE" id="PS50943">
    <property type="entry name" value="HTH_CROC1"/>
    <property type="match status" value="1"/>
</dbReference>
<proteinExistence type="predicted"/>
<dbReference type="CDD" id="cd00093">
    <property type="entry name" value="HTH_XRE"/>
    <property type="match status" value="1"/>
</dbReference>
<dbReference type="InterPro" id="IPR019734">
    <property type="entry name" value="TPR_rpt"/>
</dbReference>
<dbReference type="InterPro" id="IPR011990">
    <property type="entry name" value="TPR-like_helical_dom_sf"/>
</dbReference>